<evidence type="ECO:0000256" key="9">
    <source>
        <dbReference type="ARBA" id="ARBA00022792"/>
    </source>
</evidence>
<evidence type="ECO:0000256" key="26">
    <source>
        <dbReference type="ARBA" id="ARBA00044480"/>
    </source>
</evidence>
<evidence type="ECO:0000256" key="19">
    <source>
        <dbReference type="ARBA" id="ARBA00024556"/>
    </source>
</evidence>
<keyword evidence="13" id="KW-0472">Membrane</keyword>
<dbReference type="InterPro" id="IPR045579">
    <property type="entry name" value="AGK_C"/>
</dbReference>
<dbReference type="InterPro" id="IPR050187">
    <property type="entry name" value="Lipid_Phosphate_FormReg"/>
</dbReference>
<evidence type="ECO:0000256" key="15">
    <source>
        <dbReference type="ARBA" id="ARBA00023411"/>
    </source>
</evidence>
<evidence type="ECO:0000256" key="13">
    <source>
        <dbReference type="ARBA" id="ARBA00023136"/>
    </source>
</evidence>
<evidence type="ECO:0000256" key="29">
    <source>
        <dbReference type="ARBA" id="ARBA00048876"/>
    </source>
</evidence>
<evidence type="ECO:0000256" key="20">
    <source>
        <dbReference type="ARBA" id="ARBA00024636"/>
    </source>
</evidence>
<dbReference type="InterPro" id="IPR016064">
    <property type="entry name" value="NAD/diacylglycerol_kinase_sf"/>
</dbReference>
<dbReference type="GO" id="GO:0005743">
    <property type="term" value="C:mitochondrial inner membrane"/>
    <property type="evidence" value="ECO:0007669"/>
    <property type="project" value="UniProtKB-SubCell"/>
</dbReference>
<accession>A0AA39G001</accession>
<evidence type="ECO:0000256" key="4">
    <source>
        <dbReference type="ARBA" id="ARBA00005175"/>
    </source>
</evidence>
<dbReference type="SMART" id="SM00046">
    <property type="entry name" value="DAGKc"/>
    <property type="match status" value="1"/>
</dbReference>
<dbReference type="SUPFAM" id="SSF111331">
    <property type="entry name" value="NAD kinase/diacylglycerol kinase-like"/>
    <property type="match status" value="1"/>
</dbReference>
<reference evidence="31" key="1">
    <citation type="journal article" date="2023" name="bioRxiv">
        <title>Scaffold-level genome assemblies of two parasitoid biocontrol wasps reveal the parthenogenesis mechanism and an associated novel virus.</title>
        <authorList>
            <person name="Inwood S."/>
            <person name="Skelly J."/>
            <person name="Guhlin J."/>
            <person name="Harrop T."/>
            <person name="Goldson S."/>
            <person name="Dearden P."/>
        </authorList>
    </citation>
    <scope>NUCLEOTIDE SEQUENCE</scope>
    <source>
        <strain evidence="31">Lincoln</strain>
        <tissue evidence="31">Whole body</tissue>
    </source>
</reference>
<evidence type="ECO:0000256" key="11">
    <source>
        <dbReference type="ARBA" id="ARBA00023098"/>
    </source>
</evidence>
<comment type="similarity">
    <text evidence="21">Belongs to the AGK family.</text>
</comment>
<comment type="catalytic activity">
    <reaction evidence="20">
        <text>1-hexadecanoyl-sn-glycerol + ATP = 1-hexadecanoyl-sn-glycero-3-phosphate + ADP + H(+)</text>
        <dbReference type="Rhea" id="RHEA:43308"/>
        <dbReference type="ChEBI" id="CHEBI:15378"/>
        <dbReference type="ChEBI" id="CHEBI:30616"/>
        <dbReference type="ChEBI" id="CHEBI:57518"/>
        <dbReference type="ChEBI" id="CHEBI:75542"/>
        <dbReference type="ChEBI" id="CHEBI:456216"/>
    </reaction>
    <physiologicalReaction direction="left-to-right" evidence="20">
        <dbReference type="Rhea" id="RHEA:43309"/>
    </physiologicalReaction>
</comment>
<dbReference type="Proteomes" id="UP001168972">
    <property type="component" value="Unassembled WGS sequence"/>
</dbReference>
<keyword evidence="12" id="KW-0496">Mitochondrion</keyword>
<dbReference type="PROSITE" id="PS50146">
    <property type="entry name" value="DAGK"/>
    <property type="match status" value="1"/>
</dbReference>
<dbReference type="GO" id="GO:0004143">
    <property type="term" value="F:ATP-dependent diacylglycerol kinase activity"/>
    <property type="evidence" value="ECO:0007669"/>
    <property type="project" value="UniProtKB-EC"/>
</dbReference>
<dbReference type="EMBL" id="JAQQBR010000004">
    <property type="protein sequence ID" value="KAK0178813.1"/>
    <property type="molecule type" value="Genomic_DNA"/>
</dbReference>
<evidence type="ECO:0000313" key="32">
    <source>
        <dbReference type="Proteomes" id="UP001168972"/>
    </source>
</evidence>
<evidence type="ECO:0000256" key="8">
    <source>
        <dbReference type="ARBA" id="ARBA00022777"/>
    </source>
</evidence>
<evidence type="ECO:0000256" key="22">
    <source>
        <dbReference type="ARBA" id="ARBA00026096"/>
    </source>
</evidence>
<evidence type="ECO:0000256" key="18">
    <source>
        <dbReference type="ARBA" id="ARBA00024512"/>
    </source>
</evidence>
<dbReference type="InterPro" id="IPR017438">
    <property type="entry name" value="ATP-NAD_kinase_N"/>
</dbReference>
<comment type="catalytic activity">
    <reaction evidence="26">
        <text>a 2-acylglycerol + ATP = a 2-acyl-sn-glycerol 3-phosphate + ADP + H(+)</text>
        <dbReference type="Rhea" id="RHEA:39847"/>
        <dbReference type="ChEBI" id="CHEBI:15378"/>
        <dbReference type="ChEBI" id="CHEBI:17389"/>
        <dbReference type="ChEBI" id="CHEBI:30616"/>
        <dbReference type="ChEBI" id="CHEBI:64982"/>
        <dbReference type="ChEBI" id="CHEBI:456216"/>
    </reaction>
    <physiologicalReaction direction="left-to-right" evidence="26">
        <dbReference type="Rhea" id="RHEA:39848"/>
    </physiologicalReaction>
</comment>
<evidence type="ECO:0000256" key="17">
    <source>
        <dbReference type="ARBA" id="ARBA00024505"/>
    </source>
</evidence>
<dbReference type="GO" id="GO:0046513">
    <property type="term" value="P:ceramide biosynthetic process"/>
    <property type="evidence" value="ECO:0007669"/>
    <property type="project" value="TreeGrafter"/>
</dbReference>
<comment type="catalytic activity">
    <reaction evidence="18">
        <text>a 1-acyl-sn-glycerol + ATP = a 1-acyl-sn-glycero-3-phosphate + ADP + H(+)</text>
        <dbReference type="Rhea" id="RHEA:33747"/>
        <dbReference type="ChEBI" id="CHEBI:15378"/>
        <dbReference type="ChEBI" id="CHEBI:30616"/>
        <dbReference type="ChEBI" id="CHEBI:57970"/>
        <dbReference type="ChEBI" id="CHEBI:64683"/>
        <dbReference type="ChEBI" id="CHEBI:456216"/>
    </reaction>
    <physiologicalReaction direction="left-to-right" evidence="18">
        <dbReference type="Rhea" id="RHEA:33748"/>
    </physiologicalReaction>
</comment>
<evidence type="ECO:0000256" key="6">
    <source>
        <dbReference type="ARBA" id="ARBA00022679"/>
    </source>
</evidence>
<comment type="catalytic activity">
    <reaction evidence="16">
        <text>1-(5Z,8Z,11Z,14Z-eicosatetraenoyl)-sn-glycerol + ATP = 1-(5Z,8Z,11Z,14Z-eicosatetraenoyl)-sn-glycero-3-phosphate + ADP + H(+)</text>
        <dbReference type="Rhea" id="RHEA:43328"/>
        <dbReference type="ChEBI" id="CHEBI:15378"/>
        <dbReference type="ChEBI" id="CHEBI:30616"/>
        <dbReference type="ChEBI" id="CHEBI:34071"/>
        <dbReference type="ChEBI" id="CHEBI:74938"/>
        <dbReference type="ChEBI" id="CHEBI:456216"/>
    </reaction>
    <physiologicalReaction direction="left-to-right" evidence="16">
        <dbReference type="Rhea" id="RHEA:43329"/>
    </physiologicalReaction>
</comment>
<comment type="catalytic activity">
    <reaction evidence="27">
        <text>an N-acylsphing-4-enine + ATP = an N-acylsphing-4-enine 1-phosphate + ADP + H(+)</text>
        <dbReference type="Rhea" id="RHEA:17929"/>
        <dbReference type="ChEBI" id="CHEBI:15378"/>
        <dbReference type="ChEBI" id="CHEBI:30616"/>
        <dbReference type="ChEBI" id="CHEBI:52639"/>
        <dbReference type="ChEBI" id="CHEBI:57674"/>
        <dbReference type="ChEBI" id="CHEBI:456216"/>
        <dbReference type="EC" id="2.7.1.138"/>
    </reaction>
    <physiologicalReaction direction="left-to-right" evidence="27">
        <dbReference type="Rhea" id="RHEA:17930"/>
    </physiologicalReaction>
</comment>
<dbReference type="GO" id="GO:0001729">
    <property type="term" value="F:ceramide kinase activity"/>
    <property type="evidence" value="ECO:0007669"/>
    <property type="project" value="UniProtKB-EC"/>
</dbReference>
<dbReference type="AlphaFoldDB" id="A0AA39G001"/>
<evidence type="ECO:0000256" key="12">
    <source>
        <dbReference type="ARBA" id="ARBA00023128"/>
    </source>
</evidence>
<evidence type="ECO:0000256" key="2">
    <source>
        <dbReference type="ARBA" id="ARBA00004569"/>
    </source>
</evidence>
<organism evidence="31 32">
    <name type="scientific">Microctonus hyperodae</name>
    <name type="common">Parasitoid wasp</name>
    <dbReference type="NCBI Taxonomy" id="165561"/>
    <lineage>
        <taxon>Eukaryota</taxon>
        <taxon>Metazoa</taxon>
        <taxon>Ecdysozoa</taxon>
        <taxon>Arthropoda</taxon>
        <taxon>Hexapoda</taxon>
        <taxon>Insecta</taxon>
        <taxon>Pterygota</taxon>
        <taxon>Neoptera</taxon>
        <taxon>Endopterygota</taxon>
        <taxon>Hymenoptera</taxon>
        <taxon>Apocrita</taxon>
        <taxon>Ichneumonoidea</taxon>
        <taxon>Braconidae</taxon>
        <taxon>Euphorinae</taxon>
        <taxon>Microctonus</taxon>
    </lineage>
</organism>
<dbReference type="Pfam" id="PF00781">
    <property type="entry name" value="DAGK_cat"/>
    <property type="match status" value="1"/>
</dbReference>
<reference evidence="31" key="2">
    <citation type="submission" date="2023-03" db="EMBL/GenBank/DDBJ databases">
        <authorList>
            <person name="Inwood S.N."/>
            <person name="Skelly J.G."/>
            <person name="Guhlin J."/>
            <person name="Harrop T.W.R."/>
            <person name="Goldson S.G."/>
            <person name="Dearden P.K."/>
        </authorList>
    </citation>
    <scope>NUCLEOTIDE SEQUENCE</scope>
    <source>
        <strain evidence="31">Lincoln</strain>
        <tissue evidence="31">Whole body</tissue>
    </source>
</reference>
<comment type="catalytic activity">
    <reaction evidence="17">
        <text>1-(9Z-octadecenoyl)-sn-glycerol + ATP = 1-(9Z-octadecenoyl)-sn-glycero-3-phosphate + ADP + H(+)</text>
        <dbReference type="Rhea" id="RHEA:41079"/>
        <dbReference type="ChEBI" id="CHEBI:15378"/>
        <dbReference type="ChEBI" id="CHEBI:30616"/>
        <dbReference type="ChEBI" id="CHEBI:74544"/>
        <dbReference type="ChEBI" id="CHEBI:75757"/>
        <dbReference type="ChEBI" id="CHEBI:456216"/>
    </reaction>
    <physiologicalReaction direction="left-to-right" evidence="17">
        <dbReference type="Rhea" id="RHEA:41080"/>
    </physiologicalReaction>
</comment>
<dbReference type="Gene3D" id="3.40.50.10330">
    <property type="entry name" value="Probable inorganic polyphosphate/atp-NAD kinase, domain 1"/>
    <property type="match status" value="1"/>
</dbReference>
<comment type="catalytic activity">
    <reaction evidence="14">
        <text>1,2-di-(9Z-octadecenoyl)-sn-glycerol + ATP = 1,2-di-(9Z-octadecenoyl)-sn-glycero-3-phosphate + ADP + H(+)</text>
        <dbReference type="Rhea" id="RHEA:40327"/>
        <dbReference type="ChEBI" id="CHEBI:15378"/>
        <dbReference type="ChEBI" id="CHEBI:30616"/>
        <dbReference type="ChEBI" id="CHEBI:52333"/>
        <dbReference type="ChEBI" id="CHEBI:74546"/>
        <dbReference type="ChEBI" id="CHEBI:456216"/>
    </reaction>
    <physiologicalReaction direction="left-to-right" evidence="14">
        <dbReference type="Rhea" id="RHEA:40328"/>
    </physiologicalReaction>
</comment>
<dbReference type="EC" id="2.7.1.138" evidence="22"/>
<evidence type="ECO:0000256" key="27">
    <source>
        <dbReference type="ARBA" id="ARBA00048034"/>
    </source>
</evidence>
<evidence type="ECO:0000256" key="1">
    <source>
        <dbReference type="ARBA" id="ARBA00001946"/>
    </source>
</evidence>
<comment type="caution">
    <text evidence="31">The sequence shown here is derived from an EMBL/GenBank/DDBJ whole genome shotgun (WGS) entry which is preliminary data.</text>
</comment>
<evidence type="ECO:0000256" key="28">
    <source>
        <dbReference type="ARBA" id="ARBA00048663"/>
    </source>
</evidence>
<sequence length="434" mass="49737">MSRIVKFAKTIRNNWKKSVVGAAALSYGILYGVEYYQTNLLMRVYCKEAVKFGDELLSPTRKPRHITVILNPVAKKRSSKKLFEKYCEPLLHLAGIAVTIIQTEQEGQARTLIENLNTPTDAILVAGGDGTLLDVVTGLMRKYDDNLSHAKQCPIGILPLGETNRLADSFFCNISGENLPHIREMADATMAAIRGATKFIDVVKIDPLERDPENPIKPIYAVGMIEWGPWRDAHARKEKYWYWGTLRRYMTYVFNGFKKDVNWDCSGIIKYSDPCSGCSHCYENQLNQNSSSDKRWWQVFIPKKRVYAHDEIDYSRIKNDKCGQYNEIPVTTTELSLITRNVKDLIDKSPPSMKLFIGPENISYTDYVAEGWKRVKGERKLIQKTLNVKDIELLPNTTNESNTKQHYFSIDNEEFEMKPIKIKLLPNAVKMFCP</sequence>
<evidence type="ECO:0000256" key="21">
    <source>
        <dbReference type="ARBA" id="ARBA00025749"/>
    </source>
</evidence>
<evidence type="ECO:0000256" key="16">
    <source>
        <dbReference type="ARBA" id="ARBA00024483"/>
    </source>
</evidence>
<evidence type="ECO:0000259" key="30">
    <source>
        <dbReference type="PROSITE" id="PS50146"/>
    </source>
</evidence>
<evidence type="ECO:0000313" key="31">
    <source>
        <dbReference type="EMBL" id="KAK0178813.1"/>
    </source>
</evidence>
<keyword evidence="10" id="KW-0067">ATP-binding</keyword>
<keyword evidence="11" id="KW-0443">Lipid metabolism</keyword>
<gene>
    <name evidence="31" type="ORF">PV327_007661</name>
</gene>
<comment type="catalytic activity">
    <reaction evidence="28">
        <text>a monoacylglycerol + ATP = a monoacyl-sn-glycero-3-phosphate + ADP + H(+)</text>
        <dbReference type="Rhea" id="RHEA:19293"/>
        <dbReference type="ChEBI" id="CHEBI:15378"/>
        <dbReference type="ChEBI" id="CHEBI:17408"/>
        <dbReference type="ChEBI" id="CHEBI:30616"/>
        <dbReference type="ChEBI" id="CHEBI:77589"/>
        <dbReference type="ChEBI" id="CHEBI:456216"/>
        <dbReference type="EC" id="2.7.1.94"/>
    </reaction>
    <physiologicalReaction direction="left-to-right" evidence="28">
        <dbReference type="Rhea" id="RHEA:19294"/>
    </physiologicalReaction>
</comment>
<comment type="catalytic activity">
    <reaction evidence="15">
        <text>a 1,2-diacyl-sn-glycerol + ATP = a 1,2-diacyl-sn-glycero-3-phosphate + ADP + H(+)</text>
        <dbReference type="Rhea" id="RHEA:10272"/>
        <dbReference type="ChEBI" id="CHEBI:15378"/>
        <dbReference type="ChEBI" id="CHEBI:17815"/>
        <dbReference type="ChEBI" id="CHEBI:30616"/>
        <dbReference type="ChEBI" id="CHEBI:58608"/>
        <dbReference type="ChEBI" id="CHEBI:456216"/>
        <dbReference type="EC" id="2.7.1.107"/>
    </reaction>
    <physiologicalReaction direction="left-to-right" evidence="15">
        <dbReference type="Rhea" id="RHEA:10273"/>
    </physiologicalReaction>
</comment>
<evidence type="ECO:0000256" key="7">
    <source>
        <dbReference type="ARBA" id="ARBA00022741"/>
    </source>
</evidence>
<dbReference type="InterPro" id="IPR001206">
    <property type="entry name" value="Diacylglycerol_kinase_cat_dom"/>
</dbReference>
<evidence type="ECO:0000256" key="24">
    <source>
        <dbReference type="ARBA" id="ARBA00026142"/>
    </source>
</evidence>
<evidence type="ECO:0000256" key="14">
    <source>
        <dbReference type="ARBA" id="ARBA00023371"/>
    </source>
</evidence>
<keyword evidence="7" id="KW-0547">Nucleotide-binding</keyword>
<comment type="catalytic activity">
    <reaction evidence="19">
        <text>2-(5Z,8Z,11Z,14Z-eicosatetraenoyl)-glycerol + ATP = 2-(5Z,8Z,11Z,14Z-eicosatetraenoyl)-sn-glycero-3-phosphate + ADP + H(+)</text>
        <dbReference type="Rhea" id="RHEA:43316"/>
        <dbReference type="ChEBI" id="CHEBI:15378"/>
        <dbReference type="ChEBI" id="CHEBI:30616"/>
        <dbReference type="ChEBI" id="CHEBI:52392"/>
        <dbReference type="ChEBI" id="CHEBI:78209"/>
        <dbReference type="ChEBI" id="CHEBI:456216"/>
    </reaction>
    <physiologicalReaction direction="left-to-right" evidence="19">
        <dbReference type="Rhea" id="RHEA:43317"/>
    </physiologicalReaction>
</comment>
<feature type="domain" description="DAGKc" evidence="30">
    <location>
        <begin position="61"/>
        <end position="208"/>
    </location>
</feature>
<dbReference type="EC" id="2.7.1.94" evidence="23"/>
<evidence type="ECO:0000256" key="10">
    <source>
        <dbReference type="ARBA" id="ARBA00022840"/>
    </source>
</evidence>
<keyword evidence="9" id="KW-0999">Mitochondrion inner membrane</keyword>
<keyword evidence="32" id="KW-1185">Reference proteome</keyword>
<keyword evidence="8" id="KW-0418">Kinase</keyword>
<dbReference type="Pfam" id="PF19712">
    <property type="entry name" value="AGK_C"/>
    <property type="match status" value="1"/>
</dbReference>
<comment type="subcellular location">
    <subcellularLocation>
        <location evidence="3">Mitochondrion inner membrane</location>
        <topology evidence="3">Peripheral membrane protein</topology>
    </subcellularLocation>
    <subcellularLocation>
        <location evidence="2">Mitochondrion intermembrane space</location>
    </subcellularLocation>
</comment>
<dbReference type="PANTHER" id="PTHR12358:SF31">
    <property type="entry name" value="ACYLGLYCEROL KINASE, MITOCHONDRIAL"/>
    <property type="match status" value="1"/>
</dbReference>
<comment type="catalytic activity">
    <reaction evidence="29">
        <text>N-(hexanoyl)sphing-4-enine + ATP = N-hexanoylsphing-4-enine 1-phosphate + ADP + H(+)</text>
        <dbReference type="Rhea" id="RHEA:43312"/>
        <dbReference type="ChEBI" id="CHEBI:15378"/>
        <dbReference type="ChEBI" id="CHEBI:30616"/>
        <dbReference type="ChEBI" id="CHEBI:63867"/>
        <dbReference type="ChEBI" id="CHEBI:82959"/>
        <dbReference type="ChEBI" id="CHEBI:456216"/>
    </reaction>
    <physiologicalReaction direction="left-to-right" evidence="29">
        <dbReference type="Rhea" id="RHEA:43313"/>
    </physiologicalReaction>
</comment>
<evidence type="ECO:0000256" key="3">
    <source>
        <dbReference type="ARBA" id="ARBA00004637"/>
    </source>
</evidence>
<evidence type="ECO:0000256" key="23">
    <source>
        <dbReference type="ARBA" id="ARBA00026098"/>
    </source>
</evidence>
<proteinExistence type="inferred from homology"/>
<evidence type="ECO:0000256" key="5">
    <source>
        <dbReference type="ARBA" id="ARBA00012133"/>
    </source>
</evidence>
<protein>
    <recommendedName>
        <fullName evidence="24">Acylglycerol kinase, mitochondrial</fullName>
        <ecNumber evidence="5">2.7.1.107</ecNumber>
        <ecNumber evidence="22">2.7.1.138</ecNumber>
        <ecNumber evidence="23">2.7.1.94</ecNumber>
    </recommendedName>
    <alternativeName>
        <fullName evidence="25">Multiple substrate lipid kinase</fullName>
    </alternativeName>
</protein>
<dbReference type="GO" id="GO:0046512">
    <property type="term" value="P:sphingosine biosynthetic process"/>
    <property type="evidence" value="ECO:0007669"/>
    <property type="project" value="TreeGrafter"/>
</dbReference>
<dbReference type="GO" id="GO:0047620">
    <property type="term" value="F:acylglycerol kinase activity"/>
    <property type="evidence" value="ECO:0007669"/>
    <property type="project" value="UniProtKB-EC"/>
</dbReference>
<comment type="cofactor">
    <cofactor evidence="1">
        <name>Mg(2+)</name>
        <dbReference type="ChEBI" id="CHEBI:18420"/>
    </cofactor>
</comment>
<keyword evidence="6" id="KW-0808">Transferase</keyword>
<comment type="pathway">
    <text evidence="4">Lipid metabolism; glycerolipid metabolism.</text>
</comment>
<dbReference type="GO" id="GO:0005524">
    <property type="term" value="F:ATP binding"/>
    <property type="evidence" value="ECO:0007669"/>
    <property type="project" value="UniProtKB-KW"/>
</dbReference>
<dbReference type="PANTHER" id="PTHR12358">
    <property type="entry name" value="SPHINGOSINE KINASE"/>
    <property type="match status" value="1"/>
</dbReference>
<evidence type="ECO:0000256" key="25">
    <source>
        <dbReference type="ARBA" id="ARBA00030553"/>
    </source>
</evidence>
<name>A0AA39G001_MICHY</name>
<dbReference type="GO" id="GO:0005758">
    <property type="term" value="C:mitochondrial intermembrane space"/>
    <property type="evidence" value="ECO:0007669"/>
    <property type="project" value="UniProtKB-SubCell"/>
</dbReference>
<dbReference type="EC" id="2.7.1.107" evidence="5"/>